<reference evidence="5 6" key="1">
    <citation type="submission" date="2018-08" db="EMBL/GenBank/DDBJ databases">
        <title>Genomic investigation of the strawberry pathogen Phytophthora fragariae indicates pathogenicity is determined by transcriptional variation in three key races.</title>
        <authorList>
            <person name="Adams T.M."/>
            <person name="Armitage A.D."/>
            <person name="Sobczyk M.K."/>
            <person name="Bates H.J."/>
            <person name="Dunwell J.M."/>
            <person name="Nellist C.F."/>
            <person name="Harrison R.J."/>
        </authorList>
    </citation>
    <scope>NUCLEOTIDE SEQUENCE [LARGE SCALE GENOMIC DNA]</scope>
    <source>
        <strain evidence="5 6">SCRP333</strain>
    </source>
</reference>
<comment type="subcellular location">
    <subcellularLocation>
        <location evidence="1">Secreted</location>
    </subcellularLocation>
</comment>
<name>A0A6A4BEY9_9STRA</name>
<evidence type="ECO:0000256" key="3">
    <source>
        <dbReference type="ARBA" id="ARBA00022525"/>
    </source>
</evidence>
<keyword evidence="4" id="KW-0843">Virulence</keyword>
<dbReference type="EMBL" id="QXFT01005758">
    <property type="protein sequence ID" value="KAE9271306.1"/>
    <property type="molecule type" value="Genomic_DNA"/>
</dbReference>
<dbReference type="PIRSF" id="PIRSF029958">
    <property type="entry name" value="Necrosis-inducing_protein"/>
    <property type="match status" value="1"/>
</dbReference>
<comment type="similarity">
    <text evidence="2">Belongs to the Necrosis inducing protein (NPP1) family.</text>
</comment>
<proteinExistence type="inferred from homology"/>
<evidence type="ECO:0000256" key="1">
    <source>
        <dbReference type="ARBA" id="ARBA00004613"/>
    </source>
</evidence>
<dbReference type="Proteomes" id="UP000434957">
    <property type="component" value="Unassembled WGS sequence"/>
</dbReference>
<dbReference type="PANTHER" id="PTHR33657:SF8">
    <property type="entry name" value="DOMAIN PROTEIN, PUTATIVE (AFU_ORTHOLOGUE AFUA_5G00600)-RELATED"/>
    <property type="match status" value="1"/>
</dbReference>
<dbReference type="InterPro" id="IPR008701">
    <property type="entry name" value="NPP1"/>
</dbReference>
<keyword evidence="6" id="KW-1185">Reference proteome</keyword>
<dbReference type="AlphaFoldDB" id="A0A6A4BEY9"/>
<accession>A0A6A4BEY9</accession>
<evidence type="ECO:0000313" key="6">
    <source>
        <dbReference type="Proteomes" id="UP000434957"/>
    </source>
</evidence>
<comment type="caution">
    <text evidence="5">The sequence shown here is derived from an EMBL/GenBank/DDBJ whole genome shotgun (WGS) entry which is preliminary data.</text>
</comment>
<protein>
    <submittedName>
        <fullName evidence="5">Uncharacterized protein</fullName>
    </submittedName>
</protein>
<dbReference type="PANTHER" id="PTHR33657">
    <property type="entry name" value="DOMAIN PROTEIN, PUTATIVE (AFU_ORTHOLOGUE AFUA_5G00600)-RELATED"/>
    <property type="match status" value="1"/>
</dbReference>
<dbReference type="GO" id="GO:0005576">
    <property type="term" value="C:extracellular region"/>
    <property type="evidence" value="ECO:0007669"/>
    <property type="project" value="UniProtKB-SubCell"/>
</dbReference>
<evidence type="ECO:0000256" key="2">
    <source>
        <dbReference type="ARBA" id="ARBA00009520"/>
    </source>
</evidence>
<gene>
    <name evidence="5" type="ORF">PR003_g30547</name>
</gene>
<dbReference type="Pfam" id="PF05630">
    <property type="entry name" value="NPP1"/>
    <property type="match status" value="1"/>
</dbReference>
<organism evidence="5 6">
    <name type="scientific">Phytophthora rubi</name>
    <dbReference type="NCBI Taxonomy" id="129364"/>
    <lineage>
        <taxon>Eukaryota</taxon>
        <taxon>Sar</taxon>
        <taxon>Stramenopiles</taxon>
        <taxon>Oomycota</taxon>
        <taxon>Peronosporomycetes</taxon>
        <taxon>Peronosporales</taxon>
        <taxon>Peronosporaceae</taxon>
        <taxon>Phytophthora</taxon>
    </lineage>
</organism>
<evidence type="ECO:0000256" key="4">
    <source>
        <dbReference type="ARBA" id="ARBA00023026"/>
    </source>
</evidence>
<keyword evidence="3" id="KW-0964">Secreted</keyword>
<sequence length="239" mass="26224">MYQVRHHPYWRAGDRTRTLPRLGLWGFVYCGGSGLISGFHYTYPAVNAAGETSGGLKGTGKFDGDCKGSALGSQVYGRAVWHKDLWAIMYAWYFPKDMWYGSFGNKGHRHNWASAVVWLDNPALAKPKILAVSTSIANGGYYVAKNGPPSCGRLSCDPPFNDFINGTSPMLAYGILNYDGSSLGMTTGMLGELQDLVMWEQLTKETRGALSETDFGEKVKVPFVDANFNANLEASRPLL</sequence>
<evidence type="ECO:0000313" key="5">
    <source>
        <dbReference type="EMBL" id="KAE9271306.1"/>
    </source>
</evidence>